<reference evidence="1 2" key="1">
    <citation type="journal article" date="2020" name="Int. J. Syst. Evol. Microbiol.">
        <title>Reclassification of Streptomyces castelarensis and Streptomyces sporoclivatus as later heterotypic synonyms of Streptomyces antimycoticus.</title>
        <authorList>
            <person name="Komaki H."/>
            <person name="Tamura T."/>
        </authorList>
    </citation>
    <scope>NUCLEOTIDE SEQUENCE [LARGE SCALE GENOMIC DNA]</scope>
    <source>
        <strain evidence="1 2">NBRC 12839</strain>
    </source>
</reference>
<dbReference type="EMBL" id="BJHV01000001">
    <property type="protein sequence ID" value="GDY41805.1"/>
    <property type="molecule type" value="Genomic_DNA"/>
</dbReference>
<name>A0A4D4JYS3_9ACTN</name>
<proteinExistence type="predicted"/>
<evidence type="ECO:0000313" key="1">
    <source>
        <dbReference type="EMBL" id="GDY41805.1"/>
    </source>
</evidence>
<comment type="caution">
    <text evidence="1">The sequence shown here is derived from an EMBL/GenBank/DDBJ whole genome shotgun (WGS) entry which is preliminary data.</text>
</comment>
<gene>
    <name evidence="1" type="ORF">SANT12839_026870</name>
</gene>
<dbReference type="AlphaFoldDB" id="A0A4D4JYS3"/>
<evidence type="ECO:0000313" key="2">
    <source>
        <dbReference type="Proteomes" id="UP000299290"/>
    </source>
</evidence>
<dbReference type="Proteomes" id="UP000299290">
    <property type="component" value="Unassembled WGS sequence"/>
</dbReference>
<protein>
    <submittedName>
        <fullName evidence="1">Uncharacterized protein</fullName>
    </submittedName>
</protein>
<accession>A0A4D4JYS3</accession>
<dbReference type="RefSeq" id="WP_137965210.1">
    <property type="nucleotide sequence ID" value="NZ_BJHV01000001.1"/>
</dbReference>
<sequence>MTTVSTLVAQNRSGATESVQVELLGTHPHRIACTRESGIRKEFEAGNFFRCLSLFREELEKEGLLLCCQGARLDITLSGMQAQMSDGLYAYTFDPRNRTVNQTEVYILDPAPCSEVGTLEEQRQAIYALHGLPEPKDQR</sequence>
<keyword evidence="2" id="KW-1185">Reference proteome</keyword>
<organism evidence="1 2">
    <name type="scientific">Streptomyces antimycoticus</name>
    <dbReference type="NCBI Taxonomy" id="68175"/>
    <lineage>
        <taxon>Bacteria</taxon>
        <taxon>Bacillati</taxon>
        <taxon>Actinomycetota</taxon>
        <taxon>Actinomycetes</taxon>
        <taxon>Kitasatosporales</taxon>
        <taxon>Streptomycetaceae</taxon>
        <taxon>Streptomyces</taxon>
        <taxon>Streptomyces violaceusniger group</taxon>
    </lineage>
</organism>